<dbReference type="EMBL" id="CAJEWN010000047">
    <property type="protein sequence ID" value="CAD2151166.1"/>
    <property type="molecule type" value="Genomic_DNA"/>
</dbReference>
<name>A0A6V7UB11_MELEN</name>
<accession>A0A6V7UB11</accession>
<proteinExistence type="predicted"/>
<comment type="caution">
    <text evidence="1">The sequence shown here is derived from an EMBL/GenBank/DDBJ whole genome shotgun (WGS) entry which is preliminary data.</text>
</comment>
<dbReference type="AlphaFoldDB" id="A0A6V7UB11"/>
<sequence>MSTAVPGVLYSADELAKRGRNNWKMHTSDGSNAQVFELPPPGQGQEEAIQALDNQRTSYFAEVTDQLNPKIPTKFWA</sequence>
<protein>
    <submittedName>
        <fullName evidence="1">Uncharacterized protein</fullName>
    </submittedName>
</protein>
<evidence type="ECO:0000313" key="2">
    <source>
        <dbReference type="Proteomes" id="UP000580250"/>
    </source>
</evidence>
<gene>
    <name evidence="1" type="ORF">MENT_LOCUS10298</name>
</gene>
<reference evidence="1 2" key="1">
    <citation type="submission" date="2020-08" db="EMBL/GenBank/DDBJ databases">
        <authorList>
            <person name="Koutsovoulos G."/>
            <person name="Danchin GJ E."/>
        </authorList>
    </citation>
    <scope>NUCLEOTIDE SEQUENCE [LARGE SCALE GENOMIC DNA]</scope>
</reference>
<dbReference type="OrthoDB" id="5812648at2759"/>
<evidence type="ECO:0000313" key="1">
    <source>
        <dbReference type="EMBL" id="CAD2151166.1"/>
    </source>
</evidence>
<dbReference type="Proteomes" id="UP000580250">
    <property type="component" value="Unassembled WGS sequence"/>
</dbReference>
<organism evidence="1 2">
    <name type="scientific">Meloidogyne enterolobii</name>
    <name type="common">Root-knot nematode worm</name>
    <name type="synonym">Meloidogyne mayaguensis</name>
    <dbReference type="NCBI Taxonomy" id="390850"/>
    <lineage>
        <taxon>Eukaryota</taxon>
        <taxon>Metazoa</taxon>
        <taxon>Ecdysozoa</taxon>
        <taxon>Nematoda</taxon>
        <taxon>Chromadorea</taxon>
        <taxon>Rhabditida</taxon>
        <taxon>Tylenchina</taxon>
        <taxon>Tylenchomorpha</taxon>
        <taxon>Tylenchoidea</taxon>
        <taxon>Meloidogynidae</taxon>
        <taxon>Meloidogyninae</taxon>
        <taxon>Meloidogyne</taxon>
    </lineage>
</organism>